<dbReference type="GO" id="GO:0004565">
    <property type="term" value="F:beta-galactosidase activity"/>
    <property type="evidence" value="ECO:0007669"/>
    <property type="project" value="InterPro"/>
</dbReference>
<dbReference type="AlphaFoldDB" id="A0AA91TTL2"/>
<evidence type="ECO:0000313" key="8">
    <source>
        <dbReference type="EMBL" id="PAD83748.1"/>
    </source>
</evidence>
<evidence type="ECO:0000259" key="5">
    <source>
        <dbReference type="Pfam" id="PF01301"/>
    </source>
</evidence>
<evidence type="ECO:0000256" key="4">
    <source>
        <dbReference type="PIRSR" id="PIRSR006336-1"/>
    </source>
</evidence>
<evidence type="ECO:0000259" key="7">
    <source>
        <dbReference type="Pfam" id="PF21467"/>
    </source>
</evidence>
<evidence type="ECO:0000259" key="6">
    <source>
        <dbReference type="Pfam" id="PF21317"/>
    </source>
</evidence>
<feature type="domain" description="Beta-galactosidase galactose-binding" evidence="7">
    <location>
        <begin position="500"/>
        <end position="558"/>
    </location>
</feature>
<dbReference type="EMBL" id="NPBQ01000050">
    <property type="protein sequence ID" value="PAD83748.1"/>
    <property type="molecule type" value="Genomic_DNA"/>
</dbReference>
<evidence type="ECO:0000313" key="9">
    <source>
        <dbReference type="Proteomes" id="UP000216961"/>
    </source>
</evidence>
<accession>A0AA91TTL2</accession>
<sequence length="584" mass="67416">MKRFEIKDDFYLDNQPFKIISGAIHYFRVVPEYWLDRLEKLKALGCNTVETYVPWNLHEPHQGIYDFEKRLDVRKFIQLAGDLGLYVILRPAPYICAEWEFGGLPYWLIKDPSVKVRFENPKFMEKISSYFAHLFPQVVDLQITNGGPIILMQVENEYGGYANDKNYMERMADMMKSHGVNVPFVTSDGPWGDMLENGSIPETALPTINCGSKVKEHFKRLRAFHGTKKPLMVMEFWIGWFDAWGDVIHHTTDAEESAHELADILEEGSVNIYMFHGGTNFGFTSGANYYEKLAPDVTSYDYDALLTEWGDITPKYRKFQEVIAKFTTIPEVRFSTEIEKIAYGELKVRAKTSLFHNLDKLSKRFHHNYPLTMEELNQGTGYIYYQSQIGKARPIEDFRLIECMDRAQIFINENHIATQYDLEIGQKLEFELTEPKNQLGILVENMGRVNYSVKMNHQEKGIRDGVIINGAFQSEWDIYSLPMDNLNKLDFEATWQSGQPAFYQFTFNASTIGDTFIDLEGWGKGFITVNGFNIGRFWEKGPQQRLYIPGPLLKQGINEIIVFESEGKVGESITLTDLPKLSKD</sequence>
<dbReference type="FunFam" id="3.20.20.80:FF:000115">
    <property type="entry name" value="Beta-galactosidase"/>
    <property type="match status" value="1"/>
</dbReference>
<evidence type="ECO:0000256" key="3">
    <source>
        <dbReference type="ARBA" id="ARBA00023295"/>
    </source>
</evidence>
<protein>
    <submittedName>
        <fullName evidence="8">Beta-galactosidase</fullName>
    </submittedName>
</protein>
<feature type="domain" description="Beta-galactosidase 1-like first all-beta" evidence="6">
    <location>
        <begin position="370"/>
        <end position="481"/>
    </location>
</feature>
<dbReference type="SUPFAM" id="SSF49785">
    <property type="entry name" value="Galactose-binding domain-like"/>
    <property type="match status" value="1"/>
</dbReference>
<comment type="similarity">
    <text evidence="1">Belongs to the glycosyl hydrolase 35 family.</text>
</comment>
<dbReference type="PANTHER" id="PTHR23421">
    <property type="entry name" value="BETA-GALACTOSIDASE RELATED"/>
    <property type="match status" value="1"/>
</dbReference>
<dbReference type="Gene3D" id="3.20.20.80">
    <property type="entry name" value="Glycosidases"/>
    <property type="match status" value="1"/>
</dbReference>
<feature type="active site" description="Nucleophile" evidence="4">
    <location>
        <position position="235"/>
    </location>
</feature>
<dbReference type="Proteomes" id="UP000216961">
    <property type="component" value="Unassembled WGS sequence"/>
</dbReference>
<gene>
    <name evidence="8" type="ORF">CHH57_08345</name>
</gene>
<dbReference type="InterPro" id="IPR019801">
    <property type="entry name" value="Glyco_hydro_35_CS"/>
</dbReference>
<dbReference type="InterPro" id="IPR008979">
    <property type="entry name" value="Galactose-bd-like_sf"/>
</dbReference>
<dbReference type="Gene3D" id="2.60.120.260">
    <property type="entry name" value="Galactose-binding domain-like"/>
    <property type="match status" value="2"/>
</dbReference>
<dbReference type="Pfam" id="PF01301">
    <property type="entry name" value="Glyco_hydro_35"/>
    <property type="match status" value="1"/>
</dbReference>
<dbReference type="PIRSF" id="PIRSF006336">
    <property type="entry name" value="B-gal"/>
    <property type="match status" value="1"/>
</dbReference>
<dbReference type="InterPro" id="IPR048912">
    <property type="entry name" value="BetaGal1-like_ABD1"/>
</dbReference>
<dbReference type="SUPFAM" id="SSF51445">
    <property type="entry name" value="(Trans)glycosidases"/>
    <property type="match status" value="1"/>
</dbReference>
<feature type="active site" description="Proton donor" evidence="4">
    <location>
        <position position="157"/>
    </location>
</feature>
<dbReference type="GO" id="GO:0005975">
    <property type="term" value="P:carbohydrate metabolic process"/>
    <property type="evidence" value="ECO:0007669"/>
    <property type="project" value="InterPro"/>
</dbReference>
<proteinExistence type="inferred from homology"/>
<evidence type="ECO:0000256" key="2">
    <source>
        <dbReference type="ARBA" id="ARBA00022801"/>
    </source>
</evidence>
<organism evidence="8 9">
    <name type="scientific">Niallia circulans</name>
    <name type="common">Bacillus circulans</name>
    <dbReference type="NCBI Taxonomy" id="1397"/>
    <lineage>
        <taxon>Bacteria</taxon>
        <taxon>Bacillati</taxon>
        <taxon>Bacillota</taxon>
        <taxon>Bacilli</taxon>
        <taxon>Bacillales</taxon>
        <taxon>Bacillaceae</taxon>
        <taxon>Niallia</taxon>
    </lineage>
</organism>
<dbReference type="Pfam" id="PF21317">
    <property type="entry name" value="BetaGal_ABD_1"/>
    <property type="match status" value="1"/>
</dbReference>
<dbReference type="InterPro" id="IPR026283">
    <property type="entry name" value="B-gal_1-like"/>
</dbReference>
<dbReference type="Pfam" id="PF21467">
    <property type="entry name" value="BetaGal_gal-bd"/>
    <property type="match status" value="1"/>
</dbReference>
<comment type="caution">
    <text evidence="8">The sequence shown here is derived from an EMBL/GenBank/DDBJ whole genome shotgun (WGS) entry which is preliminary data.</text>
</comment>
<keyword evidence="2" id="KW-0378">Hydrolase</keyword>
<evidence type="ECO:0000256" key="1">
    <source>
        <dbReference type="ARBA" id="ARBA00009809"/>
    </source>
</evidence>
<dbReference type="PRINTS" id="PR00742">
    <property type="entry name" value="GLHYDRLASE35"/>
</dbReference>
<dbReference type="PROSITE" id="PS01182">
    <property type="entry name" value="GLYCOSYL_HYDROL_F35"/>
    <property type="match status" value="1"/>
</dbReference>
<feature type="domain" description="Glycoside hydrolase 35 catalytic" evidence="5">
    <location>
        <begin position="10"/>
        <end position="325"/>
    </location>
</feature>
<dbReference type="InterPro" id="IPR017853">
    <property type="entry name" value="GH"/>
</dbReference>
<dbReference type="InterPro" id="IPR031330">
    <property type="entry name" value="Gly_Hdrlase_35_cat"/>
</dbReference>
<dbReference type="InterPro" id="IPR048913">
    <property type="entry name" value="BetaGal_gal-bd"/>
</dbReference>
<name>A0AA91TTL2_NIACI</name>
<keyword evidence="3" id="KW-0326">Glycosidase</keyword>
<dbReference type="RefSeq" id="WP_095329798.1">
    <property type="nucleotide sequence ID" value="NZ_JAPWCI010000063.1"/>
</dbReference>
<reference evidence="8 9" key="1">
    <citation type="submission" date="2017-07" db="EMBL/GenBank/DDBJ databases">
        <title>Isolation and whole genome analysis of endospore-forming bacteria from heroin.</title>
        <authorList>
            <person name="Kalinowski J."/>
            <person name="Ahrens B."/>
            <person name="Al-Dilaimi A."/>
            <person name="Winkler A."/>
            <person name="Wibberg D."/>
            <person name="Schleenbecker U."/>
            <person name="Ruckert C."/>
            <person name="Wolfel R."/>
            <person name="Grass G."/>
        </authorList>
    </citation>
    <scope>NUCLEOTIDE SEQUENCE [LARGE SCALE GENOMIC DNA]</scope>
    <source>
        <strain evidence="8 9">7521-2</strain>
    </source>
</reference>
<dbReference type="InterPro" id="IPR001944">
    <property type="entry name" value="Glycoside_Hdrlase_35"/>
</dbReference>